<reference evidence="2" key="1">
    <citation type="journal article" date="2021" name="Genome Biol. Evol.">
        <title>A High-Quality Reference Genome for a Parasitic Bivalve with Doubly Uniparental Inheritance (Bivalvia: Unionida).</title>
        <authorList>
            <person name="Smith C.H."/>
        </authorList>
    </citation>
    <scope>NUCLEOTIDE SEQUENCE</scope>
    <source>
        <strain evidence="2">CHS0354</strain>
    </source>
</reference>
<dbReference type="Proteomes" id="UP001195483">
    <property type="component" value="Unassembled WGS sequence"/>
</dbReference>
<sequence length="52" mass="5828">MSPESLPNMTLKGHHGQNRKHTSERDLETLRGKAAQLHVSRTTAGRQAAHRK</sequence>
<evidence type="ECO:0000313" key="2">
    <source>
        <dbReference type="EMBL" id="KAK3589384.1"/>
    </source>
</evidence>
<accession>A0AAE0SCW5</accession>
<feature type="region of interest" description="Disordered" evidence="1">
    <location>
        <begin position="1"/>
        <end position="52"/>
    </location>
</feature>
<feature type="compositionally biased region" description="Basic and acidic residues" evidence="1">
    <location>
        <begin position="21"/>
        <end position="31"/>
    </location>
</feature>
<reference evidence="2" key="2">
    <citation type="journal article" date="2021" name="Genome Biol. Evol.">
        <title>Developing a high-quality reference genome for a parasitic bivalve with doubly uniparental inheritance (Bivalvia: Unionida).</title>
        <authorList>
            <person name="Smith C.H."/>
        </authorList>
    </citation>
    <scope>NUCLEOTIDE SEQUENCE</scope>
    <source>
        <strain evidence="2">CHS0354</strain>
        <tissue evidence="2">Mantle</tissue>
    </source>
</reference>
<comment type="caution">
    <text evidence="2">The sequence shown here is derived from an EMBL/GenBank/DDBJ whole genome shotgun (WGS) entry which is preliminary data.</text>
</comment>
<reference evidence="2" key="3">
    <citation type="submission" date="2023-05" db="EMBL/GenBank/DDBJ databases">
        <authorList>
            <person name="Smith C.H."/>
        </authorList>
    </citation>
    <scope>NUCLEOTIDE SEQUENCE</scope>
    <source>
        <strain evidence="2">CHS0354</strain>
        <tissue evidence="2">Mantle</tissue>
    </source>
</reference>
<dbReference type="AlphaFoldDB" id="A0AAE0SCW5"/>
<dbReference type="EMBL" id="JAEAOA010000631">
    <property type="protein sequence ID" value="KAK3589384.1"/>
    <property type="molecule type" value="Genomic_DNA"/>
</dbReference>
<proteinExistence type="predicted"/>
<name>A0AAE0SCW5_9BIVA</name>
<organism evidence="2 3">
    <name type="scientific">Potamilus streckersoni</name>
    <dbReference type="NCBI Taxonomy" id="2493646"/>
    <lineage>
        <taxon>Eukaryota</taxon>
        <taxon>Metazoa</taxon>
        <taxon>Spiralia</taxon>
        <taxon>Lophotrochozoa</taxon>
        <taxon>Mollusca</taxon>
        <taxon>Bivalvia</taxon>
        <taxon>Autobranchia</taxon>
        <taxon>Heteroconchia</taxon>
        <taxon>Palaeoheterodonta</taxon>
        <taxon>Unionida</taxon>
        <taxon>Unionoidea</taxon>
        <taxon>Unionidae</taxon>
        <taxon>Ambleminae</taxon>
        <taxon>Lampsilini</taxon>
        <taxon>Potamilus</taxon>
    </lineage>
</organism>
<evidence type="ECO:0000313" key="3">
    <source>
        <dbReference type="Proteomes" id="UP001195483"/>
    </source>
</evidence>
<keyword evidence="3" id="KW-1185">Reference proteome</keyword>
<protein>
    <submittedName>
        <fullName evidence="2">Uncharacterized protein</fullName>
    </submittedName>
</protein>
<evidence type="ECO:0000256" key="1">
    <source>
        <dbReference type="SAM" id="MobiDB-lite"/>
    </source>
</evidence>
<gene>
    <name evidence="2" type="ORF">CHS0354_010040</name>
</gene>
<feature type="non-terminal residue" evidence="2">
    <location>
        <position position="52"/>
    </location>
</feature>